<dbReference type="Proteomes" id="UP000467164">
    <property type="component" value="Chromosome"/>
</dbReference>
<organism evidence="1 2">
    <name type="scientific">Mycobacterium shottsii</name>
    <dbReference type="NCBI Taxonomy" id="133549"/>
    <lineage>
        <taxon>Bacteria</taxon>
        <taxon>Bacillati</taxon>
        <taxon>Actinomycetota</taxon>
        <taxon>Actinomycetes</taxon>
        <taxon>Mycobacteriales</taxon>
        <taxon>Mycobacteriaceae</taxon>
        <taxon>Mycobacterium</taxon>
        <taxon>Mycobacterium ulcerans group</taxon>
    </lineage>
</organism>
<keyword evidence="2" id="KW-1185">Reference proteome</keyword>
<dbReference type="EMBL" id="AP022572">
    <property type="protein sequence ID" value="BBX55180.1"/>
    <property type="molecule type" value="Genomic_DNA"/>
</dbReference>
<proteinExistence type="predicted"/>
<reference evidence="1 2" key="1">
    <citation type="journal article" date="2019" name="Emerg. Microbes Infect.">
        <title>Comprehensive subspecies identification of 175 nontuberculous mycobacteria species based on 7547 genomic profiles.</title>
        <authorList>
            <person name="Matsumoto Y."/>
            <person name="Kinjo T."/>
            <person name="Motooka D."/>
            <person name="Nabeya D."/>
            <person name="Jung N."/>
            <person name="Uechi K."/>
            <person name="Horii T."/>
            <person name="Iida T."/>
            <person name="Fujita J."/>
            <person name="Nakamura S."/>
        </authorList>
    </citation>
    <scope>NUCLEOTIDE SEQUENCE [LARGE SCALE GENOMIC DNA]</scope>
    <source>
        <strain evidence="1 2">JCM 12657</strain>
    </source>
</reference>
<name>A0A7I7L6B1_9MYCO</name>
<dbReference type="KEGG" id="msho:MSHO_05250"/>
<protein>
    <submittedName>
        <fullName evidence="1">Uncharacterized protein</fullName>
    </submittedName>
</protein>
<evidence type="ECO:0000313" key="2">
    <source>
        <dbReference type="Proteomes" id="UP000467164"/>
    </source>
</evidence>
<evidence type="ECO:0000313" key="1">
    <source>
        <dbReference type="EMBL" id="BBX55180.1"/>
    </source>
</evidence>
<gene>
    <name evidence="1" type="ORF">MSHO_05250</name>
</gene>
<accession>A0A7I7L6B1</accession>
<sequence>MLVPVVMVVCCGGPVGLVRGAGKVGPVPAGAGGGGGLFGGDGGSGGTGGTGGPVVVAVLVGMRGCSVSVGLVAWVAPASGSRPTLVCHSVVRAVPGGVAVC</sequence>
<dbReference type="AlphaFoldDB" id="A0A7I7L6B1"/>